<keyword evidence="2" id="KW-0732">Signal</keyword>
<dbReference type="Pfam" id="PF07703">
    <property type="entry name" value="A2M_BRD"/>
    <property type="match status" value="1"/>
</dbReference>
<dbReference type="SUPFAM" id="SSF48239">
    <property type="entry name" value="Terpenoid cyclases/Protein prenyltransferases"/>
    <property type="match status" value="1"/>
</dbReference>
<comment type="caution">
    <text evidence="5">The sequence shown here is derived from an EMBL/GenBank/DDBJ whole genome shotgun (WGS) entry which is preliminary data.</text>
</comment>
<evidence type="ECO:0000313" key="6">
    <source>
        <dbReference type="Proteomes" id="UP001597389"/>
    </source>
</evidence>
<sequence>MKSLALTTLVFAPILCAQPTLKVSTSQLAPESEFTITFDQAVVPETQLNELTNNTILKIKPKWEGQIQWQARNIATFYPSVPPKLGTKYTFNISDTLTYQDGTKVPNFKTRTIEAPAFGSTYHRRYNKGNNRKPISYFRFNDAVNPTKLDKKFYYISKEGSTVPAVVRQALWSDLESTYYIKPTWDERFTIQLKRRAGETIPAETQWEKNAPIPNGIIATPQYPLSVGSDWKLVLKKGITNSAGTSKTKSESQKLIWSIDPLKVEKIIPAVFADRPRSIYVTFNSDIPDPLVTEGLRELIKVTPTPKNLNFNRRYDDTVQITGDFYTQDTWAVTVDSDFAAKNGLMLGKSATSEVKFDYVESGIALASYDSAQYAKGSRSFKIDTVNMREIRVRIKLLKGAESIRALQGYRHYTGNGNDYDTIKDNAPLPFELISGSPIYDKVITLDNAIDTSKQIEIEWDDVLPPNTTFASAFISVTGQPKKRMSSKSGLKRCVQSVVQLTDIGLAWKLSDKKTWVYAYSLETGKPLENVTLSMYGEDATLLHTRKTNPQGIAEIPNTKLDRHLIATRAADQFAITYDNSLSTVSMWRFPVDFSWDEQINWQHKVQLITDRNLYRPGETVRLKGVVRQHLDNQLQLSPSKKIQLSIRDPRNREIKTEELDLSDRNSFDYTYTLPENTVGAYQFKVTVLGKDLDDDQTFSRYFHVQEFRRNAFEITSKIHPLDIAQRDLQLDINAQYYQGTPVAEGRVQWFSTVAQIGFYPDNFRDFQFGDHRSYDPYYWSHYFGYGSSSRYRDTEHNNGNAQLSENGTTTINTTIPEPDFPTPQHISIETEVTDSRDQTLTTKNSTTFFPSALYFGIARNDSLVRVGDTHKIRFVAVNTNGKQSQKQHDAQLTIEREFHQTVKILGADGTTRTHNKKEVEEIGTHSLAFQPGTPTTFDFIPKTSGRYTFTVTGKDSSGHPTRTASTLYVYGEGVYPWASEQGMRIKLVSEKKRYQVGDTAKLLVMTPIEGTALVTVERQNVIEHFQVELKSNNPVIEFPISEALAPNAFVSVLLIRGADMSPRKYKQPALKLGYCEITVDDPSKQLTVSLDTPSESVLPGADTTLQGVVLDNQGKPVSNAEVLLYAEDEGTLAVMGYQTPSPLHFFHSPIALTLKTGTALGELLDDNPDHRYMANKGFTIGGGGAPVPVLAMGDEDEVQNRTNFDPCAAWFPTLTTDASGKFVANFSVPDTLTRYRVIALAYHEADCFGSNTGAFTVKKDLMLVPKPPRFANEGDHLETKVLVENTSTFEGTWEVSLKADSLCKLPDSTNNTLVKTINLKANGSATLSFPAKFINTGDTTWTWSATPVALNNAQLNTQLSKQLSDKVENTFTVAYPRPLLSQSRFHRLNAQSPTTNLVANMNPIIMNGRGHMELEFSNSLLLEASGAYDYLLKYPYGCVEQTTSSLMPWFAVNDLKGIIPSFAEKSDAEVAKALQKGVDRLLSMQTPSGGLAYWPGGQTPEDWATVYGGMGIVLALQQGAEAPEDSIEKLAQYLTKIANGTTKEPKYRSWHTDTRARALYVLALAGNPNVAAQNAFYTKRNSLTNSARAFLALAMHLSGDDKKFAIELLTNDGAQPDRNHWMLYRSDIPVQLLAWSTIDPTNAETDKTMLKLLQYRNPMGHWRTTWVNGWAMNAMAAYGRFVEAKRPNSTITLATTQGNQTITLTNKQPSKSLRLPLAEAQTLMANADEKVYIRAKASAKPEVAPSGPVAANGLSIQRKYERINAKGQTIPLEQPQVGDLIKVSLTVGMPAGMRYIAIDDALPSILESVNDQFASQASIHSSKIQKNYRISNQEFRAERTLFFLNRSWGSQKQTISYLARVTAAGTVHAPPAKAEAMYNPEEYALSEAHTFTTVNPHATAGE</sequence>
<dbReference type="Proteomes" id="UP001597389">
    <property type="component" value="Unassembled WGS sequence"/>
</dbReference>
<protein>
    <submittedName>
        <fullName evidence="5">Alpha-2-macroglobulin</fullName>
    </submittedName>
</protein>
<name>A0ABW4Z879_9BACT</name>
<organism evidence="5 6">
    <name type="scientific">Rubritalea tangerina</name>
    <dbReference type="NCBI Taxonomy" id="430798"/>
    <lineage>
        <taxon>Bacteria</taxon>
        <taxon>Pseudomonadati</taxon>
        <taxon>Verrucomicrobiota</taxon>
        <taxon>Verrucomicrobiia</taxon>
        <taxon>Verrucomicrobiales</taxon>
        <taxon>Rubritaleaceae</taxon>
        <taxon>Rubritalea</taxon>
    </lineage>
</organism>
<gene>
    <name evidence="5" type="ORF">ACFSW8_04405</name>
</gene>
<dbReference type="RefSeq" id="WP_377090272.1">
    <property type="nucleotide sequence ID" value="NZ_JBHSJL010000014.1"/>
</dbReference>
<dbReference type="InterPro" id="IPR021868">
    <property type="entry name" value="Alpha_2_Macroglob_MG3"/>
</dbReference>
<evidence type="ECO:0000259" key="3">
    <source>
        <dbReference type="SMART" id="SM01359"/>
    </source>
</evidence>
<feature type="domain" description="Alpha-2-macroglobulin bait region" evidence="3">
    <location>
        <begin position="986"/>
        <end position="1135"/>
    </location>
</feature>
<dbReference type="InterPro" id="IPR001599">
    <property type="entry name" value="Macroglobln_a2"/>
</dbReference>
<dbReference type="Pfam" id="PF11974">
    <property type="entry name" value="bMG3"/>
    <property type="match status" value="1"/>
</dbReference>
<evidence type="ECO:0000256" key="1">
    <source>
        <dbReference type="ARBA" id="ARBA00010556"/>
    </source>
</evidence>
<dbReference type="InterPro" id="IPR002890">
    <property type="entry name" value="MG2"/>
</dbReference>
<feature type="signal peptide" evidence="2">
    <location>
        <begin position="1"/>
        <end position="17"/>
    </location>
</feature>
<dbReference type="EMBL" id="JBHUJB010000021">
    <property type="protein sequence ID" value="MFD2158133.1"/>
    <property type="molecule type" value="Genomic_DNA"/>
</dbReference>
<feature type="domain" description="Alpha-2-macroglobulin" evidence="4">
    <location>
        <begin position="1209"/>
        <end position="1298"/>
    </location>
</feature>
<dbReference type="InterPro" id="IPR047565">
    <property type="entry name" value="Alpha-macroglob_thiol-ester_cl"/>
</dbReference>
<evidence type="ECO:0000256" key="2">
    <source>
        <dbReference type="SAM" id="SignalP"/>
    </source>
</evidence>
<dbReference type="PANTHER" id="PTHR40094:SF1">
    <property type="entry name" value="UBIQUITIN DOMAIN-CONTAINING PROTEIN"/>
    <property type="match status" value="1"/>
</dbReference>
<comment type="similarity">
    <text evidence="1">Belongs to the protease inhibitor I39 (alpha-2-macroglobulin) family. Bacterial alpha-2-macroglobulin subfamily.</text>
</comment>
<dbReference type="CDD" id="cd02891">
    <property type="entry name" value="A2M_like"/>
    <property type="match status" value="1"/>
</dbReference>
<dbReference type="Pfam" id="PF00207">
    <property type="entry name" value="A2M"/>
    <property type="match status" value="1"/>
</dbReference>
<dbReference type="SMART" id="SM01360">
    <property type="entry name" value="A2M"/>
    <property type="match status" value="1"/>
</dbReference>
<dbReference type="Gene3D" id="2.60.40.1930">
    <property type="match status" value="1"/>
</dbReference>
<evidence type="ECO:0000313" key="5">
    <source>
        <dbReference type="EMBL" id="MFD2158133.1"/>
    </source>
</evidence>
<dbReference type="Gene3D" id="1.50.10.20">
    <property type="match status" value="1"/>
</dbReference>
<keyword evidence="6" id="KW-1185">Reference proteome</keyword>
<dbReference type="InterPro" id="IPR008930">
    <property type="entry name" value="Terpenoid_cyclase/PrenylTrfase"/>
</dbReference>
<dbReference type="InterPro" id="IPR051802">
    <property type="entry name" value="YfhM-like"/>
</dbReference>
<proteinExistence type="inferred from homology"/>
<dbReference type="Pfam" id="PF17973">
    <property type="entry name" value="bMG10"/>
    <property type="match status" value="1"/>
</dbReference>
<accession>A0ABW4Z879</accession>
<dbReference type="Pfam" id="PF01835">
    <property type="entry name" value="MG2"/>
    <property type="match status" value="1"/>
</dbReference>
<dbReference type="SMART" id="SM01419">
    <property type="entry name" value="Thiol-ester_cl"/>
    <property type="match status" value="1"/>
</dbReference>
<feature type="chain" id="PRO_5045969106" evidence="2">
    <location>
        <begin position="18"/>
        <end position="1903"/>
    </location>
</feature>
<dbReference type="PANTHER" id="PTHR40094">
    <property type="entry name" value="ALPHA-2-MACROGLOBULIN HOMOLOG"/>
    <property type="match status" value="1"/>
</dbReference>
<dbReference type="SMART" id="SM01359">
    <property type="entry name" value="A2M_N_2"/>
    <property type="match status" value="1"/>
</dbReference>
<reference evidence="6" key="1">
    <citation type="journal article" date="2019" name="Int. J. Syst. Evol. Microbiol.">
        <title>The Global Catalogue of Microorganisms (GCM) 10K type strain sequencing project: providing services to taxonomists for standard genome sequencing and annotation.</title>
        <authorList>
            <consortium name="The Broad Institute Genomics Platform"/>
            <consortium name="The Broad Institute Genome Sequencing Center for Infectious Disease"/>
            <person name="Wu L."/>
            <person name="Ma J."/>
        </authorList>
    </citation>
    <scope>NUCLEOTIDE SEQUENCE [LARGE SCALE GENOMIC DNA]</scope>
    <source>
        <strain evidence="6">CCUG 57942</strain>
    </source>
</reference>
<dbReference type="InterPro" id="IPR011625">
    <property type="entry name" value="A2M_N_BRD"/>
</dbReference>
<evidence type="ECO:0000259" key="4">
    <source>
        <dbReference type="SMART" id="SM01360"/>
    </source>
</evidence>
<dbReference type="InterPro" id="IPR041246">
    <property type="entry name" value="Bact_MG10"/>
</dbReference>